<feature type="chain" id="PRO_5004663622" evidence="1">
    <location>
        <begin position="23"/>
        <end position="194"/>
    </location>
</feature>
<dbReference type="SMART" id="SM00554">
    <property type="entry name" value="FAS1"/>
    <property type="match status" value="1"/>
</dbReference>
<dbReference type="Gene3D" id="2.30.180.10">
    <property type="entry name" value="FAS1 domain"/>
    <property type="match status" value="1"/>
</dbReference>
<dbReference type="STRING" id="1183438.GKIL_1500"/>
<accession>U5QFN4</accession>
<gene>
    <name evidence="3" type="ORF">GKIL_1500</name>
</gene>
<dbReference type="PANTHER" id="PTHR10900:SF123">
    <property type="entry name" value="FAS1 DOMAIN-CONTAINING PROTEIN"/>
    <property type="match status" value="1"/>
</dbReference>
<dbReference type="InterPro" id="IPR050904">
    <property type="entry name" value="Adhesion/Biosynth-related"/>
</dbReference>
<name>U5QFN4_GLOK1</name>
<dbReference type="AlphaFoldDB" id="U5QFN4"/>
<feature type="signal peptide" evidence="1">
    <location>
        <begin position="1"/>
        <end position="22"/>
    </location>
</feature>
<proteinExistence type="predicted"/>
<dbReference type="KEGG" id="glj:GKIL_1500"/>
<protein>
    <submittedName>
        <fullName evidence="3">Beta-Ig-H3/fasciclin</fullName>
    </submittedName>
</protein>
<evidence type="ECO:0000313" key="3">
    <source>
        <dbReference type="EMBL" id="AGY57746.1"/>
    </source>
</evidence>
<evidence type="ECO:0000259" key="2">
    <source>
        <dbReference type="PROSITE" id="PS50213"/>
    </source>
</evidence>
<dbReference type="SUPFAM" id="SSF82153">
    <property type="entry name" value="FAS1 domain"/>
    <property type="match status" value="1"/>
</dbReference>
<dbReference type="Proteomes" id="UP000017396">
    <property type="component" value="Chromosome"/>
</dbReference>
<dbReference type="PROSITE" id="PS50213">
    <property type="entry name" value="FAS1"/>
    <property type="match status" value="1"/>
</dbReference>
<dbReference type="eggNOG" id="COG2335">
    <property type="taxonomic scope" value="Bacteria"/>
</dbReference>
<dbReference type="OrthoDB" id="582638at2"/>
<dbReference type="RefSeq" id="WP_023172853.1">
    <property type="nucleotide sequence ID" value="NC_022600.1"/>
</dbReference>
<feature type="domain" description="FAS1" evidence="2">
    <location>
        <begin position="46"/>
        <end position="176"/>
    </location>
</feature>
<keyword evidence="4" id="KW-1185">Reference proteome</keyword>
<dbReference type="InterPro" id="IPR036378">
    <property type="entry name" value="FAS1_dom_sf"/>
</dbReference>
<organism evidence="3 4">
    <name type="scientific">Gloeobacter kilaueensis (strain ATCC BAA-2537 / CCAP 1431/1 / ULC 316 / JS1)</name>
    <dbReference type="NCBI Taxonomy" id="1183438"/>
    <lineage>
        <taxon>Bacteria</taxon>
        <taxon>Bacillati</taxon>
        <taxon>Cyanobacteriota</taxon>
        <taxon>Cyanophyceae</taxon>
        <taxon>Gloeobacterales</taxon>
        <taxon>Gloeobacteraceae</taxon>
        <taxon>Gloeobacter</taxon>
    </lineage>
</organism>
<dbReference type="Pfam" id="PF02469">
    <property type="entry name" value="Fasciclin"/>
    <property type="match status" value="1"/>
</dbReference>
<dbReference type="InterPro" id="IPR000782">
    <property type="entry name" value="FAS1_domain"/>
</dbReference>
<dbReference type="EMBL" id="CP003587">
    <property type="protein sequence ID" value="AGY57746.1"/>
    <property type="molecule type" value="Genomic_DNA"/>
</dbReference>
<dbReference type="FunFam" id="2.30.180.10:FF:000032">
    <property type="entry name" value="Fasciclin domain-containing protein, putative"/>
    <property type="match status" value="1"/>
</dbReference>
<keyword evidence="1" id="KW-0732">Signal</keyword>
<dbReference type="PATRIC" id="fig|1183438.3.peg.1479"/>
<evidence type="ECO:0000256" key="1">
    <source>
        <dbReference type="SAM" id="SignalP"/>
    </source>
</evidence>
<evidence type="ECO:0000313" key="4">
    <source>
        <dbReference type="Proteomes" id="UP000017396"/>
    </source>
</evidence>
<dbReference type="HOGENOM" id="CLU_1198413_0_0_3"/>
<dbReference type="PANTHER" id="PTHR10900">
    <property type="entry name" value="PERIOSTIN-RELATED"/>
    <property type="match status" value="1"/>
</dbReference>
<reference evidence="3 4" key="1">
    <citation type="journal article" date="2013" name="PLoS ONE">
        <title>Cultivation and Complete Genome Sequencing of Gloeobacter kilaueensis sp. nov., from a Lava Cave in Kilauea Caldera, Hawai'i.</title>
        <authorList>
            <person name="Saw J.H."/>
            <person name="Schatz M."/>
            <person name="Brown M.V."/>
            <person name="Kunkel D.D."/>
            <person name="Foster J.S."/>
            <person name="Shick H."/>
            <person name="Christensen S."/>
            <person name="Hou S."/>
            <person name="Wan X."/>
            <person name="Donachie S.P."/>
        </authorList>
    </citation>
    <scope>NUCLEOTIDE SEQUENCE [LARGE SCALE GENOMIC DNA]</scope>
    <source>
        <strain evidence="4">JS</strain>
    </source>
</reference>
<sequence length="194" mass="20766">MKVIFRLAVLVSLGLAAQPAFCHVAPAPSRGTGTVGRENRVLIAQYRDIVDTAAANGSFKTLVQLLKQAGITEDLKGFGRFTVFAPDDTAFAAVPPDILKILSANSDLLAKVLTYHVVANTEPYLATDLKGSLRTLERSKVTISSRNGSLYVNDARITKADVPASNGVIHVIDKVLIPDDVLVEIRKLQSASTP</sequence>